<evidence type="ECO:0000256" key="2">
    <source>
        <dbReference type="ARBA" id="ARBA00022801"/>
    </source>
</evidence>
<dbReference type="EMBL" id="CAJNDS010002340">
    <property type="protein sequence ID" value="CAE7440897.1"/>
    <property type="molecule type" value="Genomic_DNA"/>
</dbReference>
<dbReference type="InterPro" id="IPR048912">
    <property type="entry name" value="BetaGal1-like_ABD1"/>
</dbReference>
<evidence type="ECO:0000256" key="3">
    <source>
        <dbReference type="ARBA" id="ARBA00023295"/>
    </source>
</evidence>
<dbReference type="Pfam" id="PF21467">
    <property type="entry name" value="BetaGal_gal-bd"/>
    <property type="match status" value="1"/>
</dbReference>
<evidence type="ECO:0000313" key="8">
    <source>
        <dbReference type="EMBL" id="CAE7440897.1"/>
    </source>
</evidence>
<dbReference type="Gene3D" id="3.30.40.10">
    <property type="entry name" value="Zinc/RING finger domain, C3HC4 (zinc finger)"/>
    <property type="match status" value="1"/>
</dbReference>
<dbReference type="InterPro" id="IPR013083">
    <property type="entry name" value="Znf_RING/FYVE/PHD"/>
</dbReference>
<evidence type="ECO:0000259" key="7">
    <source>
        <dbReference type="PROSITE" id="PS50089"/>
    </source>
</evidence>
<comment type="caution">
    <text evidence="8">The sequence shown here is derived from an EMBL/GenBank/DDBJ whole genome shotgun (WGS) entry which is preliminary data.</text>
</comment>
<evidence type="ECO:0000313" key="9">
    <source>
        <dbReference type="Proteomes" id="UP000604046"/>
    </source>
</evidence>
<evidence type="ECO:0000256" key="4">
    <source>
        <dbReference type="PROSITE-ProRule" id="PRU00175"/>
    </source>
</evidence>
<organism evidence="8 9">
    <name type="scientific">Symbiodinium natans</name>
    <dbReference type="NCBI Taxonomy" id="878477"/>
    <lineage>
        <taxon>Eukaryota</taxon>
        <taxon>Sar</taxon>
        <taxon>Alveolata</taxon>
        <taxon>Dinophyceae</taxon>
        <taxon>Suessiales</taxon>
        <taxon>Symbiodiniaceae</taxon>
        <taxon>Symbiodinium</taxon>
    </lineage>
</organism>
<dbReference type="InterPro" id="IPR031330">
    <property type="entry name" value="Gly_Hdrlase_35_cat"/>
</dbReference>
<keyword evidence="9" id="KW-1185">Reference proteome</keyword>
<dbReference type="Pfam" id="PF01301">
    <property type="entry name" value="Glyco_hydro_35"/>
    <property type="match status" value="1"/>
</dbReference>
<dbReference type="InterPro" id="IPR008979">
    <property type="entry name" value="Galactose-bd-like_sf"/>
</dbReference>
<dbReference type="Proteomes" id="UP000604046">
    <property type="component" value="Unassembled WGS sequence"/>
</dbReference>
<keyword evidence="4" id="KW-0479">Metal-binding</keyword>
<dbReference type="SUPFAM" id="SSF49785">
    <property type="entry name" value="Galactose-binding domain-like"/>
    <property type="match status" value="1"/>
</dbReference>
<evidence type="ECO:0000256" key="6">
    <source>
        <dbReference type="SAM" id="MobiDB-lite"/>
    </source>
</evidence>
<dbReference type="OrthoDB" id="422052at2759"/>
<name>A0A812RGN1_9DINO</name>
<dbReference type="GO" id="GO:0008270">
    <property type="term" value="F:zinc ion binding"/>
    <property type="evidence" value="ECO:0007669"/>
    <property type="project" value="UniProtKB-KW"/>
</dbReference>
<dbReference type="Pfam" id="PF13920">
    <property type="entry name" value="zf-C3HC4_3"/>
    <property type="match status" value="1"/>
</dbReference>
<keyword evidence="4" id="KW-0862">Zinc</keyword>
<dbReference type="PROSITE" id="PS50089">
    <property type="entry name" value="ZF_RING_2"/>
    <property type="match status" value="1"/>
</dbReference>
<feature type="region of interest" description="Disordered" evidence="6">
    <location>
        <begin position="747"/>
        <end position="766"/>
    </location>
</feature>
<dbReference type="InterPro" id="IPR048913">
    <property type="entry name" value="BetaGal_gal-bd"/>
</dbReference>
<dbReference type="SUPFAM" id="SSF51445">
    <property type="entry name" value="(Trans)glycosidases"/>
    <property type="match status" value="1"/>
</dbReference>
<protein>
    <submittedName>
        <fullName evidence="8">GLB1 protein</fullName>
    </submittedName>
</protein>
<comment type="similarity">
    <text evidence="1 5">Belongs to the glycosyl hydrolase 35 family.</text>
</comment>
<evidence type="ECO:0000256" key="5">
    <source>
        <dbReference type="RuleBase" id="RU003679"/>
    </source>
</evidence>
<dbReference type="PANTHER" id="PTHR23421">
    <property type="entry name" value="BETA-GALACTOSIDASE RELATED"/>
    <property type="match status" value="1"/>
</dbReference>
<reference evidence="8" key="1">
    <citation type="submission" date="2021-02" db="EMBL/GenBank/DDBJ databases">
        <authorList>
            <person name="Dougan E. K."/>
            <person name="Rhodes N."/>
            <person name="Thang M."/>
            <person name="Chan C."/>
        </authorList>
    </citation>
    <scope>NUCLEOTIDE SEQUENCE</scope>
</reference>
<proteinExistence type="inferred from homology"/>
<accession>A0A812RGN1</accession>
<dbReference type="AlphaFoldDB" id="A0A812RGN1"/>
<feature type="domain" description="RING-type" evidence="7">
    <location>
        <begin position="850"/>
        <end position="885"/>
    </location>
</feature>
<dbReference type="Gene3D" id="3.20.20.80">
    <property type="entry name" value="Glycosidases"/>
    <property type="match status" value="1"/>
</dbReference>
<keyword evidence="3" id="KW-0326">Glycosidase</keyword>
<dbReference type="GO" id="GO:0004553">
    <property type="term" value="F:hydrolase activity, hydrolyzing O-glycosyl compounds"/>
    <property type="evidence" value="ECO:0007669"/>
    <property type="project" value="InterPro"/>
</dbReference>
<gene>
    <name evidence="8" type="primary">GLB1</name>
    <name evidence="8" type="ORF">SNAT2548_LOCUS23964</name>
</gene>
<dbReference type="InterPro" id="IPR001841">
    <property type="entry name" value="Znf_RING"/>
</dbReference>
<evidence type="ECO:0000256" key="1">
    <source>
        <dbReference type="ARBA" id="ARBA00009809"/>
    </source>
</evidence>
<keyword evidence="2" id="KW-0378">Hydrolase</keyword>
<dbReference type="InterPro" id="IPR017853">
    <property type="entry name" value="GH"/>
</dbReference>
<sequence length="897" mass="98934">MTCLAVLGGIAKFHKSFARMLAASRAPVSPRLGERFCWHAAASSIFRAPAVTQGFQRLQRFAVYVPWNLHEPEPGVYNFEGRCDLPAFLCLCQELELDVLLRPGPYICAEWDFGGLPWWLLRGRDPVPLRSSDPQFLEAVERWWCGELLPRIRPHLASNGGSIIAMQVENEYGYWGIDPGYLEKLRAMLLDTLGSECPLLFTSDGTFWPDLQANGGLDSMLRTANFGSEPSQRLPELRAAQPRGPLCNMEFWIGWFDAWGALTGKSFRDPRDVARTLRRILEAGASVNFFVFHGGTSFGFCGAGGNISQVGQYEPQVTSYDYGGLLDEAGEITPKYLRCREVLADFLKKPEILERTFPKTRRLPESPGLEIEASLSLEQALPCLAKECVKSAVPLSAEQVGLGYGYIFYRTKVPASDLPLTFGGEAIRDFASVLFDGQVLGTIYRNDSGPSREFRVPKAGRLEVLVEMMGRVNFGPALLQERKGLVGPGSVQLGTPFTGPLRAILGWEILPLPMDEGSLAQLPWGTAQGSAARKGGWERGPRFFLYSLYVQNPADGFLALEGFSKGFACVNGFNLGRYWKVGPQQTLYIPYPVLRRGRNEVLVFDIDSPKLAEGQRPPAPRIVSEAIWSSGVLPVGAKEAVANVSELRDSLWEAALNSKTEVVRSLLEFRVDPACKPSSSISRPPHPLRCLQWTPLIALAASGSADRAQVVAELLSAQSPSTESSEPVEGQLGKACGERPLGVQHCGGSAAADGAGPERVPRSGTVTSGPALIKEVLRQALARQHVSELDPHLGDLQPEELESLEGQLEALVHAVRKRRQYWLERRLESAQRKHDEVCRGRQTLEEEQCCVVCSEFQKSVLFMPCRHLCTCRECAAPLQLCPICRTSIEEKLHCIQP</sequence>
<dbReference type="GO" id="GO:0005975">
    <property type="term" value="P:carbohydrate metabolic process"/>
    <property type="evidence" value="ECO:0007669"/>
    <property type="project" value="InterPro"/>
</dbReference>
<dbReference type="Pfam" id="PF21317">
    <property type="entry name" value="BetaGal_ABD_1"/>
    <property type="match status" value="1"/>
</dbReference>
<dbReference type="PRINTS" id="PR00742">
    <property type="entry name" value="GLHYDRLASE35"/>
</dbReference>
<keyword evidence="4" id="KW-0863">Zinc-finger</keyword>
<dbReference type="InterPro" id="IPR001944">
    <property type="entry name" value="Glycoside_Hdrlase_35"/>
</dbReference>
<dbReference type="Gene3D" id="2.60.120.260">
    <property type="entry name" value="Galactose-binding domain-like"/>
    <property type="match status" value="2"/>
</dbReference>